<sequence>MIKKTEKTEKTEIETERAEITQDTDKPKTNKITEKWSFLPMSLNVVSTVCIALVLKQLFLLNPTIPITGLVVFHILCACLMANVLWFFGWFRLPPFGDVNWKYLLTYSVFQGLAIATANANLEHNSIGFYQISKMAVIPVTILAETLLGWRKIPNAAVLMSLVVLLVGVGLVTGDDVQITTDGTFWALFSVFSITSVQLLVSQQKENNLSPFQLLHLSTIPSATNLMIISYFVDDLRGAVERGLTKNEFVLLMLSGVLSVSINLTSLMIIGEASPVTYQVIGHLKTISLIISGTILFKVPVANIQIVGIILALAGTARYGQLKLQQKNRPNTNK</sequence>
<protein>
    <recommendedName>
        <fullName evidence="7">Sugar phosphate transporter domain-containing protein</fullName>
    </recommendedName>
</protein>
<evidence type="ECO:0000256" key="6">
    <source>
        <dbReference type="SAM" id="Phobius"/>
    </source>
</evidence>
<feature type="region of interest" description="Disordered" evidence="5">
    <location>
        <begin position="1"/>
        <end position="26"/>
    </location>
</feature>
<dbReference type="InterPro" id="IPR004853">
    <property type="entry name" value="Sugar_P_trans_dom"/>
</dbReference>
<dbReference type="GO" id="GO:0016020">
    <property type="term" value="C:membrane"/>
    <property type="evidence" value="ECO:0007669"/>
    <property type="project" value="UniProtKB-SubCell"/>
</dbReference>
<evidence type="ECO:0000256" key="5">
    <source>
        <dbReference type="SAM" id="MobiDB-lite"/>
    </source>
</evidence>
<feature type="transmembrane region" description="Helical" evidence="6">
    <location>
        <begin position="302"/>
        <end position="320"/>
    </location>
</feature>
<dbReference type="PANTHER" id="PTHR11132">
    <property type="entry name" value="SOLUTE CARRIER FAMILY 35"/>
    <property type="match status" value="1"/>
</dbReference>
<accession>A0A7S4JHL1</accession>
<evidence type="ECO:0000256" key="4">
    <source>
        <dbReference type="ARBA" id="ARBA00023136"/>
    </source>
</evidence>
<evidence type="ECO:0000313" key="8">
    <source>
        <dbReference type="EMBL" id="CAE2263920.1"/>
    </source>
</evidence>
<proteinExistence type="predicted"/>
<dbReference type="EMBL" id="HBKR01000591">
    <property type="protein sequence ID" value="CAE2263920.1"/>
    <property type="molecule type" value="Transcribed_RNA"/>
</dbReference>
<evidence type="ECO:0000259" key="7">
    <source>
        <dbReference type="Pfam" id="PF03151"/>
    </source>
</evidence>
<feature type="transmembrane region" description="Helical" evidence="6">
    <location>
        <begin position="185"/>
        <end position="202"/>
    </location>
</feature>
<feature type="transmembrane region" description="Helical" evidence="6">
    <location>
        <begin position="103"/>
        <end position="122"/>
    </location>
</feature>
<dbReference type="Pfam" id="PF03151">
    <property type="entry name" value="TPT"/>
    <property type="match status" value="1"/>
</dbReference>
<gene>
    <name evidence="8" type="ORF">NAES01612_LOCUS325</name>
</gene>
<feature type="transmembrane region" description="Helical" evidence="6">
    <location>
        <begin position="36"/>
        <end position="55"/>
    </location>
</feature>
<feature type="transmembrane region" description="Helical" evidence="6">
    <location>
        <begin position="155"/>
        <end position="173"/>
    </location>
</feature>
<evidence type="ECO:0000256" key="2">
    <source>
        <dbReference type="ARBA" id="ARBA00022692"/>
    </source>
</evidence>
<dbReference type="InterPro" id="IPR050186">
    <property type="entry name" value="TPT_transporter"/>
</dbReference>
<keyword evidence="2 6" id="KW-0812">Transmembrane</keyword>
<comment type="subcellular location">
    <subcellularLocation>
        <location evidence="1">Membrane</location>
        <topology evidence="1">Multi-pass membrane protein</topology>
    </subcellularLocation>
</comment>
<keyword evidence="3 6" id="KW-1133">Transmembrane helix</keyword>
<dbReference type="AlphaFoldDB" id="A0A7S4JHL1"/>
<name>A0A7S4JHL1_9EUKA</name>
<feature type="transmembrane region" description="Helical" evidence="6">
    <location>
        <begin position="128"/>
        <end position="148"/>
    </location>
</feature>
<feature type="domain" description="Sugar phosphate transporter" evidence="7">
    <location>
        <begin position="56"/>
        <end position="319"/>
    </location>
</feature>
<feature type="transmembrane region" description="Helical" evidence="6">
    <location>
        <begin position="249"/>
        <end position="269"/>
    </location>
</feature>
<feature type="transmembrane region" description="Helical" evidence="6">
    <location>
        <begin position="67"/>
        <end position="91"/>
    </location>
</feature>
<reference evidence="8" key="1">
    <citation type="submission" date="2021-01" db="EMBL/GenBank/DDBJ databases">
        <authorList>
            <person name="Corre E."/>
            <person name="Pelletier E."/>
            <person name="Niang G."/>
            <person name="Scheremetjew M."/>
            <person name="Finn R."/>
            <person name="Kale V."/>
            <person name="Holt S."/>
            <person name="Cochrane G."/>
            <person name="Meng A."/>
            <person name="Brown T."/>
            <person name="Cohen L."/>
        </authorList>
    </citation>
    <scope>NUCLEOTIDE SEQUENCE</scope>
    <source>
        <strain evidence="8">SoJaBio B1-5/56/2</strain>
    </source>
</reference>
<organism evidence="8">
    <name type="scientific">Paramoeba aestuarina</name>
    <dbReference type="NCBI Taxonomy" id="180227"/>
    <lineage>
        <taxon>Eukaryota</taxon>
        <taxon>Amoebozoa</taxon>
        <taxon>Discosea</taxon>
        <taxon>Flabellinia</taxon>
        <taxon>Dactylopodida</taxon>
        <taxon>Paramoebidae</taxon>
        <taxon>Paramoeba</taxon>
    </lineage>
</organism>
<evidence type="ECO:0000256" key="1">
    <source>
        <dbReference type="ARBA" id="ARBA00004141"/>
    </source>
</evidence>
<evidence type="ECO:0000256" key="3">
    <source>
        <dbReference type="ARBA" id="ARBA00022989"/>
    </source>
</evidence>
<keyword evidence="4 6" id="KW-0472">Membrane</keyword>